<proteinExistence type="predicted"/>
<protein>
    <submittedName>
        <fullName evidence="1">AbrB family transcriptional regulator</fullName>
    </submittedName>
</protein>
<dbReference type="RefSeq" id="WP_137616764.1">
    <property type="nucleotide sequence ID" value="NZ_BJDI01000011.1"/>
</dbReference>
<reference evidence="2" key="1">
    <citation type="journal article" date="2019" name="Int. J. Syst. Evol. Microbiol.">
        <title>The Global Catalogue of Microorganisms (GCM) 10K type strain sequencing project: providing services to taxonomists for standard genome sequencing and annotation.</title>
        <authorList>
            <consortium name="The Broad Institute Genomics Platform"/>
            <consortium name="The Broad Institute Genome Sequencing Center for Infectious Disease"/>
            <person name="Wu L."/>
            <person name="Ma J."/>
        </authorList>
    </citation>
    <scope>NUCLEOTIDE SEQUENCE [LARGE SCALE GENOMIC DNA]</scope>
    <source>
        <strain evidence="2">CCM 8930</strain>
    </source>
</reference>
<evidence type="ECO:0000313" key="2">
    <source>
        <dbReference type="Proteomes" id="UP001596171"/>
    </source>
</evidence>
<comment type="caution">
    <text evidence="1">The sequence shown here is derived from an EMBL/GenBank/DDBJ whole genome shotgun (WGS) entry which is preliminary data.</text>
</comment>
<name>A0ABW1SN64_9LACO</name>
<dbReference type="Proteomes" id="UP001596171">
    <property type="component" value="Unassembled WGS sequence"/>
</dbReference>
<sequence>MSHLESEIGTVKLVQNGQSLAFKLSKKDCDLMKIDSMTEFEKVISPDGNEITFRKVAPGERNILAVANQVYDQHADLMKRLEKL</sequence>
<keyword evidence="2" id="KW-1185">Reference proteome</keyword>
<organism evidence="1 2">
    <name type="scientific">Lactiplantibacillus nangangensis</name>
    <dbReference type="NCBI Taxonomy" id="2559917"/>
    <lineage>
        <taxon>Bacteria</taxon>
        <taxon>Bacillati</taxon>
        <taxon>Bacillota</taxon>
        <taxon>Bacilli</taxon>
        <taxon>Lactobacillales</taxon>
        <taxon>Lactobacillaceae</taxon>
        <taxon>Lactiplantibacillus</taxon>
    </lineage>
</organism>
<accession>A0ABW1SN64</accession>
<evidence type="ECO:0000313" key="1">
    <source>
        <dbReference type="EMBL" id="MFC6202699.1"/>
    </source>
</evidence>
<gene>
    <name evidence="1" type="ORF">ACFP1L_12575</name>
</gene>
<dbReference type="EMBL" id="JBHSSE010000027">
    <property type="protein sequence ID" value="MFC6202699.1"/>
    <property type="molecule type" value="Genomic_DNA"/>
</dbReference>